<dbReference type="GO" id="GO:0005615">
    <property type="term" value="C:extracellular space"/>
    <property type="evidence" value="ECO:0000318"/>
    <property type="project" value="GO_Central"/>
</dbReference>
<keyword evidence="1" id="KW-0732">Signal</keyword>
<reference evidence="2" key="4">
    <citation type="submission" date="2025-09" db="UniProtKB">
        <authorList>
            <consortium name="Ensembl"/>
        </authorList>
    </citation>
    <scope>IDENTIFICATION</scope>
</reference>
<evidence type="ECO:0000256" key="1">
    <source>
        <dbReference type="SAM" id="SignalP"/>
    </source>
</evidence>
<evidence type="ECO:0000313" key="3">
    <source>
        <dbReference type="Proteomes" id="UP000008144"/>
    </source>
</evidence>
<feature type="chain" id="PRO_5003343566" description="WAP domain-containing protein" evidence="1">
    <location>
        <begin position="20"/>
        <end position="187"/>
    </location>
</feature>
<protein>
    <recommendedName>
        <fullName evidence="4">WAP domain-containing protein</fullName>
    </recommendedName>
</protein>
<reference evidence="2" key="2">
    <citation type="journal article" date="2008" name="Genome Biol.">
        <title>Improved genome assembly and evidence-based global gene model set for the chordate Ciona intestinalis: new insight into intron and operon populations.</title>
        <authorList>
            <person name="Satou Y."/>
            <person name="Mineta K."/>
            <person name="Ogasawara M."/>
            <person name="Sasakura Y."/>
            <person name="Shoguchi E."/>
            <person name="Ueno K."/>
            <person name="Yamada L."/>
            <person name="Matsumoto J."/>
            <person name="Wasserscheid J."/>
            <person name="Dewar K."/>
            <person name="Wiley G.B."/>
            <person name="Macmil S.L."/>
            <person name="Roe B.A."/>
            <person name="Zeller R.W."/>
            <person name="Hastings K.E."/>
            <person name="Lemaire P."/>
            <person name="Lindquist E."/>
            <person name="Endo T."/>
            <person name="Hotta K."/>
            <person name="Inaba K."/>
        </authorList>
    </citation>
    <scope>NUCLEOTIDE SEQUENCE [LARGE SCALE GENOMIC DNA]</scope>
    <source>
        <strain evidence="2">wild type</strain>
    </source>
</reference>
<dbReference type="PANTHER" id="PTHR14308">
    <property type="entry name" value="WAP FOUR-DISULFIDE CORE DOMAIN PROTEIN 1"/>
    <property type="match status" value="1"/>
</dbReference>
<organism evidence="2 3">
    <name type="scientific">Ciona intestinalis</name>
    <name type="common">Transparent sea squirt</name>
    <name type="synonym">Ascidia intestinalis</name>
    <dbReference type="NCBI Taxonomy" id="7719"/>
    <lineage>
        <taxon>Eukaryota</taxon>
        <taxon>Metazoa</taxon>
        <taxon>Chordata</taxon>
        <taxon>Tunicata</taxon>
        <taxon>Ascidiacea</taxon>
        <taxon>Phlebobranchia</taxon>
        <taxon>Cionidae</taxon>
        <taxon>Ciona</taxon>
    </lineage>
</organism>
<dbReference type="EMBL" id="EAAA01002033">
    <property type="status" value="NOT_ANNOTATED_CDS"/>
    <property type="molecule type" value="Genomic_DNA"/>
</dbReference>
<dbReference type="AlphaFoldDB" id="F6V2R4"/>
<dbReference type="Proteomes" id="UP000008144">
    <property type="component" value="Chromosome 4"/>
</dbReference>
<evidence type="ECO:0008006" key="4">
    <source>
        <dbReference type="Google" id="ProtNLM"/>
    </source>
</evidence>
<reference evidence="3" key="1">
    <citation type="journal article" date="2002" name="Science">
        <title>The draft genome of Ciona intestinalis: insights into chordate and vertebrate origins.</title>
        <authorList>
            <person name="Dehal P."/>
            <person name="Satou Y."/>
            <person name="Campbell R.K."/>
            <person name="Chapman J."/>
            <person name="Degnan B."/>
            <person name="De Tomaso A."/>
            <person name="Davidson B."/>
            <person name="Di Gregorio A."/>
            <person name="Gelpke M."/>
            <person name="Goodstein D.M."/>
            <person name="Harafuji N."/>
            <person name="Hastings K.E."/>
            <person name="Ho I."/>
            <person name="Hotta K."/>
            <person name="Huang W."/>
            <person name="Kawashima T."/>
            <person name="Lemaire P."/>
            <person name="Martinez D."/>
            <person name="Meinertzhagen I.A."/>
            <person name="Necula S."/>
            <person name="Nonaka M."/>
            <person name="Putnam N."/>
            <person name="Rash S."/>
            <person name="Saiga H."/>
            <person name="Satake M."/>
            <person name="Terry A."/>
            <person name="Yamada L."/>
            <person name="Wang H.G."/>
            <person name="Awazu S."/>
            <person name="Azumi K."/>
            <person name="Boore J."/>
            <person name="Branno M."/>
            <person name="Chin-Bow S."/>
            <person name="DeSantis R."/>
            <person name="Doyle S."/>
            <person name="Francino P."/>
            <person name="Keys D.N."/>
            <person name="Haga S."/>
            <person name="Hayashi H."/>
            <person name="Hino K."/>
            <person name="Imai K.S."/>
            <person name="Inaba K."/>
            <person name="Kano S."/>
            <person name="Kobayashi K."/>
            <person name="Kobayashi M."/>
            <person name="Lee B.I."/>
            <person name="Makabe K.W."/>
            <person name="Manohar C."/>
            <person name="Matassi G."/>
            <person name="Medina M."/>
            <person name="Mochizuki Y."/>
            <person name="Mount S."/>
            <person name="Morishita T."/>
            <person name="Miura S."/>
            <person name="Nakayama A."/>
            <person name="Nishizaka S."/>
            <person name="Nomoto H."/>
            <person name="Ohta F."/>
            <person name="Oishi K."/>
            <person name="Rigoutsos I."/>
            <person name="Sano M."/>
            <person name="Sasaki A."/>
            <person name="Sasakura Y."/>
            <person name="Shoguchi E."/>
            <person name="Shin-i T."/>
            <person name="Spagnuolo A."/>
            <person name="Stainier D."/>
            <person name="Suzuki M.M."/>
            <person name="Tassy O."/>
            <person name="Takatori N."/>
            <person name="Tokuoka M."/>
            <person name="Yagi K."/>
            <person name="Yoshizaki F."/>
            <person name="Wada S."/>
            <person name="Zhang C."/>
            <person name="Hyatt P.D."/>
            <person name="Larimer F."/>
            <person name="Detter C."/>
            <person name="Doggett N."/>
            <person name="Glavina T."/>
            <person name="Hawkins T."/>
            <person name="Richardson P."/>
            <person name="Lucas S."/>
            <person name="Kohara Y."/>
            <person name="Levine M."/>
            <person name="Satoh N."/>
            <person name="Rokhsar D.S."/>
        </authorList>
    </citation>
    <scope>NUCLEOTIDE SEQUENCE [LARGE SCALE GENOMIC DNA]</scope>
</reference>
<reference evidence="2" key="3">
    <citation type="submission" date="2025-08" db="UniProtKB">
        <authorList>
            <consortium name="Ensembl"/>
        </authorList>
    </citation>
    <scope>IDENTIFICATION</scope>
</reference>
<dbReference type="GO" id="GO:0001558">
    <property type="term" value="P:regulation of cell growth"/>
    <property type="evidence" value="ECO:0000318"/>
    <property type="project" value="GO_Central"/>
</dbReference>
<dbReference type="HOGENOM" id="CLU_1450750_0_0_1"/>
<keyword evidence="3" id="KW-1185">Reference proteome</keyword>
<feature type="signal peptide" evidence="1">
    <location>
        <begin position="1"/>
        <end position="19"/>
    </location>
</feature>
<accession>F6V2R4</accession>
<dbReference type="InParanoid" id="F6V2R4"/>
<sequence length="187" mass="20947">MSVIFLTLFYSSTASLVFSLPLPQLQNDRLEPSLRYRHHRRMKIPQHTVRSAVATECQPPLPGRIPNDACAALPCSFHNECEGAETRCCFNGCIYSCTVSFDRSPPLIDWMTVHTREMDNSVINLEDVDYEIQTGEDLIESHNNQEMLGEICSTTIDEEGNPPLDCPHGYICHVENGGHPDQGVPDS</sequence>
<dbReference type="GeneTree" id="ENSGT00390000014299"/>
<evidence type="ECO:0000313" key="2">
    <source>
        <dbReference type="Ensembl" id="ENSCINP00000024677.1"/>
    </source>
</evidence>
<proteinExistence type="predicted"/>
<dbReference type="PANTHER" id="PTHR14308:SF0">
    <property type="entry name" value="WAP FOUR-DISULFIDE CORE DOMAIN PROTEIN 1"/>
    <property type="match status" value="1"/>
</dbReference>
<name>F6V2R4_CIOIN</name>
<dbReference type="Ensembl" id="ENSCINT00000024923.1">
    <property type="protein sequence ID" value="ENSCINP00000024677.1"/>
    <property type="gene ID" value="ENSCING00000013443.1"/>
</dbReference>
<dbReference type="InterPro" id="IPR042357">
    <property type="entry name" value="WFDC1"/>
</dbReference>